<reference evidence="1" key="1">
    <citation type="journal article" date="2014" name="Front. Microbiol.">
        <title>High frequency of phylogenetically diverse reductive dehalogenase-homologous genes in deep subseafloor sedimentary metagenomes.</title>
        <authorList>
            <person name="Kawai M."/>
            <person name="Futagami T."/>
            <person name="Toyoda A."/>
            <person name="Takaki Y."/>
            <person name="Nishi S."/>
            <person name="Hori S."/>
            <person name="Arai W."/>
            <person name="Tsubouchi T."/>
            <person name="Morono Y."/>
            <person name="Uchiyama I."/>
            <person name="Ito T."/>
            <person name="Fujiyama A."/>
            <person name="Inagaki F."/>
            <person name="Takami H."/>
        </authorList>
    </citation>
    <scope>NUCLEOTIDE SEQUENCE</scope>
    <source>
        <strain evidence="1">Expedition CK06-06</strain>
    </source>
</reference>
<dbReference type="AlphaFoldDB" id="X1GIR1"/>
<name>X1GIR1_9ZZZZ</name>
<accession>X1GIR1</accession>
<organism evidence="1">
    <name type="scientific">marine sediment metagenome</name>
    <dbReference type="NCBI Taxonomy" id="412755"/>
    <lineage>
        <taxon>unclassified sequences</taxon>
        <taxon>metagenomes</taxon>
        <taxon>ecological metagenomes</taxon>
    </lineage>
</organism>
<proteinExistence type="predicted"/>
<dbReference type="EMBL" id="BARU01009108">
    <property type="protein sequence ID" value="GAH32898.1"/>
    <property type="molecule type" value="Genomic_DNA"/>
</dbReference>
<gene>
    <name evidence="1" type="ORF">S03H2_17632</name>
</gene>
<sequence length="295" mass="34353">AFQQGREDTSPFRVTMITNVPNVGLTASTFINGSVFNQTIIRNYTIVGILNRMLKIGFDFPFGIFLLNRKIIECDCTPKIKTKAVKQFVTKLMPIGSTEYPSGETHITIFRKYGQHIPNPRSVLKAHKTLLRKCVSGGQNIIYNPNYNDELVDEDEAEMNPVKYTFKEGDLFPIPVMLDYVIRPRQKMINRFGFDDDNAWNEIVGVIKEKGKNAYFQPELVPSTNMFKWVRKTIQHKELSDFFINKNNDYIPDDNHFASWQRNNFDDSTEKELGQLENHHLWWKNENVILHVENQ</sequence>
<comment type="caution">
    <text evidence="1">The sequence shown here is derived from an EMBL/GenBank/DDBJ whole genome shotgun (WGS) entry which is preliminary data.</text>
</comment>
<evidence type="ECO:0000313" key="1">
    <source>
        <dbReference type="EMBL" id="GAH32898.1"/>
    </source>
</evidence>
<feature type="non-terminal residue" evidence="1">
    <location>
        <position position="1"/>
    </location>
</feature>
<protein>
    <submittedName>
        <fullName evidence="1">Uncharacterized protein</fullName>
    </submittedName>
</protein>